<evidence type="ECO:0000313" key="2">
    <source>
        <dbReference type="EMBL" id="ROV94747.1"/>
    </source>
</evidence>
<dbReference type="AlphaFoldDB" id="A0A423VUR8"/>
<reference evidence="2 3" key="1">
    <citation type="submission" date="2015-09" db="EMBL/GenBank/DDBJ databases">
        <title>Host preference determinants of Valsa canker pathogens revealed by comparative genomics.</title>
        <authorList>
            <person name="Yin Z."/>
            <person name="Huang L."/>
        </authorList>
    </citation>
    <scope>NUCLEOTIDE SEQUENCE [LARGE SCALE GENOMIC DNA]</scope>
    <source>
        <strain evidence="2 3">03-1</strain>
    </source>
</reference>
<keyword evidence="3" id="KW-1185">Reference proteome</keyword>
<accession>A0A423VUR8</accession>
<dbReference type="InterPro" id="IPR029052">
    <property type="entry name" value="Metallo-depent_PP-like"/>
</dbReference>
<gene>
    <name evidence="2" type="ORF">VMCG_08897</name>
</gene>
<dbReference type="SUPFAM" id="SSF56300">
    <property type="entry name" value="Metallo-dependent phosphatases"/>
    <property type="match status" value="1"/>
</dbReference>
<dbReference type="Proteomes" id="UP000283895">
    <property type="component" value="Unassembled WGS sequence"/>
</dbReference>
<proteinExistence type="predicted"/>
<sequence length="291" mass="33725">MRSLKGLFFDREARYQARIQVLSDLHLEFGLQYSSYDFPVSAPWLVLAGDIGRLIDYEAYLDFLSRQTERYERVFLVLGNHEFFGLDHQAGIEKAHELVVEPRLGGKVVLLHRNQWDDPEPGSNLTILGCTLWSHVPDHAREIVTYKVNDFKKIEGWSLEKHLEQHEIDRRWIHDRVQELTTTAPERHMLVVTHHAPAMKGTSAPRNEDNPWSSAYSTDILPGMDGESWRQVNIWVFGHTHYSTDFVVDGVRLLANQRGYVLLGSSTYEREKAEERKIGKHEFDPAFCIDI</sequence>
<dbReference type="GO" id="GO:0016787">
    <property type="term" value="F:hydrolase activity"/>
    <property type="evidence" value="ECO:0007669"/>
    <property type="project" value="InterPro"/>
</dbReference>
<dbReference type="Pfam" id="PF00149">
    <property type="entry name" value="Metallophos"/>
    <property type="match status" value="1"/>
</dbReference>
<dbReference type="PANTHER" id="PTHR37844:SF2">
    <property type="entry name" value="SER_THR PROTEIN PHOSPHATASE SUPERFAMILY (AFU_ORTHOLOGUE AFUA_1G14840)"/>
    <property type="match status" value="1"/>
</dbReference>
<dbReference type="EMBL" id="LKEA01000039">
    <property type="protein sequence ID" value="ROV94747.1"/>
    <property type="molecule type" value="Genomic_DNA"/>
</dbReference>
<dbReference type="Gene3D" id="3.60.21.10">
    <property type="match status" value="1"/>
</dbReference>
<evidence type="ECO:0000259" key="1">
    <source>
        <dbReference type="Pfam" id="PF00149"/>
    </source>
</evidence>
<feature type="domain" description="Calcineurin-like phosphoesterase" evidence="1">
    <location>
        <begin position="19"/>
        <end position="242"/>
    </location>
</feature>
<dbReference type="PANTHER" id="PTHR37844">
    <property type="entry name" value="SER/THR PROTEIN PHOSPHATASE SUPERFAMILY (AFU_ORTHOLOGUE AFUA_1G14840)"/>
    <property type="match status" value="1"/>
</dbReference>
<name>A0A423VUR8_9PEZI</name>
<dbReference type="InterPro" id="IPR004843">
    <property type="entry name" value="Calcineurin-like_PHP"/>
</dbReference>
<dbReference type="OrthoDB" id="550558at2759"/>
<organism evidence="2 3">
    <name type="scientific">Cytospora schulzeri</name>
    <dbReference type="NCBI Taxonomy" id="448051"/>
    <lineage>
        <taxon>Eukaryota</taxon>
        <taxon>Fungi</taxon>
        <taxon>Dikarya</taxon>
        <taxon>Ascomycota</taxon>
        <taxon>Pezizomycotina</taxon>
        <taxon>Sordariomycetes</taxon>
        <taxon>Sordariomycetidae</taxon>
        <taxon>Diaporthales</taxon>
        <taxon>Cytosporaceae</taxon>
        <taxon>Cytospora</taxon>
    </lineage>
</organism>
<protein>
    <recommendedName>
        <fullName evidence="1">Calcineurin-like phosphoesterase domain-containing protein</fullName>
    </recommendedName>
</protein>
<evidence type="ECO:0000313" key="3">
    <source>
        <dbReference type="Proteomes" id="UP000283895"/>
    </source>
</evidence>
<comment type="caution">
    <text evidence="2">The sequence shown here is derived from an EMBL/GenBank/DDBJ whole genome shotgun (WGS) entry which is preliminary data.</text>
</comment>